<evidence type="ECO:0000256" key="9">
    <source>
        <dbReference type="ARBA" id="ARBA00022989"/>
    </source>
</evidence>
<name>A0A1E5BYW6_9GAMM</name>
<dbReference type="PANTHER" id="PTHR47685:SF1">
    <property type="entry name" value="MAGNESIUM TRANSPORT PROTEIN CORA"/>
    <property type="match status" value="1"/>
</dbReference>
<dbReference type="EMBL" id="AJWN02000094">
    <property type="protein sequence ID" value="OEE58435.1"/>
    <property type="molecule type" value="Genomic_DNA"/>
</dbReference>
<dbReference type="GO" id="GO:0015095">
    <property type="term" value="F:magnesium ion transmembrane transporter activity"/>
    <property type="evidence" value="ECO:0007669"/>
    <property type="project" value="UniProtKB-UniRule"/>
</dbReference>
<protein>
    <recommendedName>
        <fullName evidence="3 13">Magnesium transport protein CorA</fullName>
    </recommendedName>
</protein>
<dbReference type="InterPro" id="IPR004488">
    <property type="entry name" value="Mg/Co-transport_prot_CorA"/>
</dbReference>
<dbReference type="AlphaFoldDB" id="A0A1E5BYW6"/>
<dbReference type="GO" id="GO:0005886">
    <property type="term" value="C:plasma membrane"/>
    <property type="evidence" value="ECO:0007669"/>
    <property type="project" value="UniProtKB-SubCell"/>
</dbReference>
<evidence type="ECO:0000256" key="10">
    <source>
        <dbReference type="ARBA" id="ARBA00023065"/>
    </source>
</evidence>
<dbReference type="InterPro" id="IPR045863">
    <property type="entry name" value="CorA_TM1_TM2"/>
</dbReference>
<evidence type="ECO:0000256" key="11">
    <source>
        <dbReference type="ARBA" id="ARBA00023136"/>
    </source>
</evidence>
<comment type="similarity">
    <text evidence="2 13">Belongs to the CorA metal ion transporter (MIT) (TC 1.A.35) family.</text>
</comment>
<evidence type="ECO:0000256" key="6">
    <source>
        <dbReference type="ARBA" id="ARBA00022519"/>
    </source>
</evidence>
<evidence type="ECO:0000256" key="8">
    <source>
        <dbReference type="ARBA" id="ARBA00022842"/>
    </source>
</evidence>
<evidence type="ECO:0000256" key="4">
    <source>
        <dbReference type="ARBA" id="ARBA00022448"/>
    </source>
</evidence>
<dbReference type="SUPFAM" id="SSF144083">
    <property type="entry name" value="Magnesium transport protein CorA, transmembrane region"/>
    <property type="match status" value="1"/>
</dbReference>
<feature type="coiled-coil region" evidence="14">
    <location>
        <begin position="137"/>
        <end position="164"/>
    </location>
</feature>
<evidence type="ECO:0000256" key="14">
    <source>
        <dbReference type="SAM" id="Coils"/>
    </source>
</evidence>
<keyword evidence="6" id="KW-0997">Cell inner membrane</keyword>
<evidence type="ECO:0000313" key="15">
    <source>
        <dbReference type="EMBL" id="OEE58435.1"/>
    </source>
</evidence>
<dbReference type="Proteomes" id="UP000095039">
    <property type="component" value="Unassembled WGS sequence"/>
</dbReference>
<comment type="caution">
    <text evidence="15">The sequence shown here is derived from an EMBL/GenBank/DDBJ whole genome shotgun (WGS) entry which is preliminary data.</text>
</comment>
<comment type="catalytic activity">
    <reaction evidence="12">
        <text>Mg(2+)(in) = Mg(2+)(out)</text>
        <dbReference type="Rhea" id="RHEA:29827"/>
        <dbReference type="ChEBI" id="CHEBI:18420"/>
    </reaction>
</comment>
<keyword evidence="10 13" id="KW-0406">Ion transport</keyword>
<keyword evidence="14" id="KW-0175">Coiled coil</keyword>
<dbReference type="InterPro" id="IPR002523">
    <property type="entry name" value="MgTranspt_CorA/ZnTranspt_ZntB"/>
</dbReference>
<gene>
    <name evidence="13" type="primary">corA</name>
    <name evidence="15" type="ORF">A1OK_15685</name>
</gene>
<proteinExistence type="inferred from homology"/>
<dbReference type="CDD" id="cd12835">
    <property type="entry name" value="EcCorA-like_1"/>
    <property type="match status" value="1"/>
</dbReference>
<feature type="transmembrane region" description="Helical" evidence="13">
    <location>
        <begin position="260"/>
        <end position="280"/>
    </location>
</feature>
<accession>A0A1E5BYW6</accession>
<organism evidence="15 16">
    <name type="scientific">Enterovibrio norvegicus FF-454</name>
    <dbReference type="NCBI Taxonomy" id="1185651"/>
    <lineage>
        <taxon>Bacteria</taxon>
        <taxon>Pseudomonadati</taxon>
        <taxon>Pseudomonadota</taxon>
        <taxon>Gammaproteobacteria</taxon>
        <taxon>Vibrionales</taxon>
        <taxon>Vibrionaceae</taxon>
        <taxon>Enterovibrio</taxon>
    </lineage>
</organism>
<comment type="function">
    <text evidence="13">Mediates influx of magnesium ions.</text>
</comment>
<dbReference type="RefSeq" id="WP_016959269.1">
    <property type="nucleotide sequence ID" value="NZ_AJWN02000094.1"/>
</dbReference>
<comment type="subcellular location">
    <subcellularLocation>
        <location evidence="1">Cell inner membrane</location>
        <topology evidence="1">Multi-pass membrane protein</topology>
    </subcellularLocation>
    <subcellularLocation>
        <location evidence="13">Membrane</location>
        <topology evidence="13">Multi-pass membrane protein</topology>
    </subcellularLocation>
</comment>
<keyword evidence="16" id="KW-1185">Reference proteome</keyword>
<evidence type="ECO:0000256" key="3">
    <source>
        <dbReference type="ARBA" id="ARBA00019439"/>
    </source>
</evidence>
<evidence type="ECO:0000256" key="7">
    <source>
        <dbReference type="ARBA" id="ARBA00022692"/>
    </source>
</evidence>
<keyword evidence="8 13" id="KW-0460">Magnesium</keyword>
<keyword evidence="5 13" id="KW-1003">Cell membrane</keyword>
<dbReference type="Pfam" id="PF01544">
    <property type="entry name" value="CorA"/>
    <property type="match status" value="1"/>
</dbReference>
<keyword evidence="11 13" id="KW-0472">Membrane</keyword>
<evidence type="ECO:0000256" key="1">
    <source>
        <dbReference type="ARBA" id="ARBA00004429"/>
    </source>
</evidence>
<dbReference type="InterPro" id="IPR050829">
    <property type="entry name" value="CorA_MIT"/>
</dbReference>
<keyword evidence="7 13" id="KW-0812">Transmembrane</keyword>
<dbReference type="FunFam" id="1.20.58.340:FF:000001">
    <property type="entry name" value="Magnesium transport protein CorA"/>
    <property type="match status" value="1"/>
</dbReference>
<feature type="transmembrane region" description="Helical" evidence="13">
    <location>
        <begin position="292"/>
        <end position="312"/>
    </location>
</feature>
<dbReference type="GO" id="GO:0015087">
    <property type="term" value="F:cobalt ion transmembrane transporter activity"/>
    <property type="evidence" value="ECO:0007669"/>
    <property type="project" value="UniProtKB-UniRule"/>
</dbReference>
<dbReference type="Gene3D" id="1.20.58.340">
    <property type="entry name" value="Magnesium transport protein CorA, transmembrane region"/>
    <property type="match status" value="1"/>
</dbReference>
<dbReference type="InterPro" id="IPR045861">
    <property type="entry name" value="CorA_cytoplasmic_dom"/>
</dbReference>
<keyword evidence="4 13" id="KW-0813">Transport</keyword>
<dbReference type="SUPFAM" id="SSF143865">
    <property type="entry name" value="CorA soluble domain-like"/>
    <property type="match status" value="1"/>
</dbReference>
<evidence type="ECO:0000256" key="13">
    <source>
        <dbReference type="RuleBase" id="RU362010"/>
    </source>
</evidence>
<evidence type="ECO:0000313" key="16">
    <source>
        <dbReference type="Proteomes" id="UP000095039"/>
    </source>
</evidence>
<dbReference type="NCBIfam" id="TIGR00383">
    <property type="entry name" value="corA"/>
    <property type="match status" value="1"/>
</dbReference>
<dbReference type="Gene3D" id="3.30.460.20">
    <property type="entry name" value="CorA soluble domain-like"/>
    <property type="match status" value="1"/>
</dbReference>
<reference evidence="15 16" key="1">
    <citation type="journal article" date="2012" name="Science">
        <title>Ecological populations of bacteria act as socially cohesive units of antibiotic production and resistance.</title>
        <authorList>
            <person name="Cordero O.X."/>
            <person name="Wildschutte H."/>
            <person name="Kirkup B."/>
            <person name="Proehl S."/>
            <person name="Ngo L."/>
            <person name="Hussain F."/>
            <person name="Le Roux F."/>
            <person name="Mincer T."/>
            <person name="Polz M.F."/>
        </authorList>
    </citation>
    <scope>NUCLEOTIDE SEQUENCE [LARGE SCALE GENOMIC DNA]</scope>
    <source>
        <strain evidence="15 16">FF-454</strain>
    </source>
</reference>
<dbReference type="PANTHER" id="PTHR47685">
    <property type="entry name" value="MAGNESIUM TRANSPORT PROTEIN CORA"/>
    <property type="match status" value="1"/>
</dbReference>
<sequence length="318" mass="36601">MLRFFTIESGVIIEIHAYDYEDINHLIAKASWIDAHDPSDHERDVVSSLLKIELPESDDVEEIESSARFFVDRRGLHVHSLFLAKSEGKYNTVSVASILQSQRLITIRDGDIADFRLLRLRARRGQVHCKDIETLLLTILEQKVENHADMLEDLHRELEKISHAVLEDDDSDLEECISKLARQEDSNGKVRLCLMDTQRAISFLLRHLQSRGEHREDLNEIVRDIDALLSHTTFLFDKINFLMDSTQGFINIEQNQIIKIFSIAAVVFLPPTVIASIYGMNFENMPLLSWHYGYPFALGLMVASGFAPLFYFKKKGWL</sequence>
<evidence type="ECO:0000256" key="5">
    <source>
        <dbReference type="ARBA" id="ARBA00022475"/>
    </source>
</evidence>
<dbReference type="GO" id="GO:0015099">
    <property type="term" value="F:nickel cation transmembrane transporter activity"/>
    <property type="evidence" value="ECO:0007669"/>
    <property type="project" value="TreeGrafter"/>
</dbReference>
<evidence type="ECO:0000256" key="2">
    <source>
        <dbReference type="ARBA" id="ARBA00009765"/>
    </source>
</evidence>
<keyword evidence="9 13" id="KW-1133">Transmembrane helix</keyword>
<evidence type="ECO:0000256" key="12">
    <source>
        <dbReference type="ARBA" id="ARBA00034269"/>
    </source>
</evidence>